<organism evidence="2 3">
    <name type="scientific">Streptacidiphilus monticola</name>
    <dbReference type="NCBI Taxonomy" id="2161674"/>
    <lineage>
        <taxon>Bacteria</taxon>
        <taxon>Bacillati</taxon>
        <taxon>Actinomycetota</taxon>
        <taxon>Actinomycetes</taxon>
        <taxon>Kitasatosporales</taxon>
        <taxon>Streptomycetaceae</taxon>
        <taxon>Streptacidiphilus</taxon>
    </lineage>
</organism>
<dbReference type="Proteomes" id="UP001596174">
    <property type="component" value="Unassembled WGS sequence"/>
</dbReference>
<comment type="caution">
    <text evidence="2">The sequence shown here is derived from an EMBL/GenBank/DDBJ whole genome shotgun (WGS) entry which is preliminary data.</text>
</comment>
<dbReference type="RefSeq" id="WP_380588104.1">
    <property type="nucleotide sequence ID" value="NZ_JBHSQJ010000123.1"/>
</dbReference>
<feature type="region of interest" description="Disordered" evidence="1">
    <location>
        <begin position="1"/>
        <end position="123"/>
    </location>
</feature>
<reference evidence="3" key="1">
    <citation type="journal article" date="2019" name="Int. J. Syst. Evol. Microbiol.">
        <title>The Global Catalogue of Microorganisms (GCM) 10K type strain sequencing project: providing services to taxonomists for standard genome sequencing and annotation.</title>
        <authorList>
            <consortium name="The Broad Institute Genomics Platform"/>
            <consortium name="The Broad Institute Genome Sequencing Center for Infectious Disease"/>
            <person name="Wu L."/>
            <person name="Ma J."/>
        </authorList>
    </citation>
    <scope>NUCLEOTIDE SEQUENCE [LARGE SCALE GENOMIC DNA]</scope>
    <source>
        <strain evidence="3">JCM 4816</strain>
    </source>
</reference>
<feature type="compositionally biased region" description="Basic and acidic residues" evidence="1">
    <location>
        <begin position="36"/>
        <end position="48"/>
    </location>
</feature>
<gene>
    <name evidence="2" type="ORF">ACFP3V_25760</name>
</gene>
<sequence length="123" mass="13286">MTEQTSDRGSSKHGPALDDEMAHEVEGQVRSGQPSRAEEWHDPEPPVDREEDSSGAGTEPGSEGGSQAGTDPAAESLESEPERTPGYDVEAEQADQRAQGERDARAEQEAEEAMRPRSDQLPE</sequence>
<evidence type="ECO:0000313" key="3">
    <source>
        <dbReference type="Proteomes" id="UP001596174"/>
    </source>
</evidence>
<proteinExistence type="predicted"/>
<evidence type="ECO:0000256" key="1">
    <source>
        <dbReference type="SAM" id="MobiDB-lite"/>
    </source>
</evidence>
<protein>
    <submittedName>
        <fullName evidence="2">Uncharacterized protein</fullName>
    </submittedName>
</protein>
<keyword evidence="3" id="KW-1185">Reference proteome</keyword>
<name>A0ABW1GAE5_9ACTN</name>
<feature type="compositionally biased region" description="Basic and acidic residues" evidence="1">
    <location>
        <begin position="94"/>
        <end position="123"/>
    </location>
</feature>
<feature type="compositionally biased region" description="Basic and acidic residues" evidence="1">
    <location>
        <begin position="1"/>
        <end position="10"/>
    </location>
</feature>
<evidence type="ECO:0000313" key="2">
    <source>
        <dbReference type="EMBL" id="MFC5910609.1"/>
    </source>
</evidence>
<dbReference type="EMBL" id="JBHSQJ010000123">
    <property type="protein sequence ID" value="MFC5910609.1"/>
    <property type="molecule type" value="Genomic_DNA"/>
</dbReference>
<accession>A0ABW1GAE5</accession>